<dbReference type="Pfam" id="PF04859">
    <property type="entry name" value="DUF641"/>
    <property type="match status" value="1"/>
</dbReference>
<dbReference type="Pfam" id="PF24994">
    <property type="entry name" value="GIL1_IRKI_C"/>
    <property type="match status" value="1"/>
</dbReference>
<dbReference type="InterPro" id="IPR056813">
    <property type="entry name" value="GIL1_IRKI_C"/>
</dbReference>
<feature type="domain" description="DUF641" evidence="2">
    <location>
        <begin position="148"/>
        <end position="272"/>
    </location>
</feature>
<evidence type="ECO:0000256" key="1">
    <source>
        <dbReference type="SAM" id="Coils"/>
    </source>
</evidence>
<protein>
    <recommendedName>
        <fullName evidence="6">DUF641 domain-containing protein</fullName>
    </recommendedName>
</protein>
<gene>
    <name evidence="4" type="ORF">VNO80_11188</name>
</gene>
<dbReference type="InterPro" id="IPR006943">
    <property type="entry name" value="DUF641_pln"/>
</dbReference>
<evidence type="ECO:0000259" key="2">
    <source>
        <dbReference type="Pfam" id="PF04859"/>
    </source>
</evidence>
<reference evidence="4 5" key="1">
    <citation type="submission" date="2024-01" db="EMBL/GenBank/DDBJ databases">
        <title>The genomes of 5 underutilized Papilionoideae crops provide insights into root nodulation and disease resistanc.</title>
        <authorList>
            <person name="Jiang F."/>
        </authorList>
    </citation>
    <scope>NUCLEOTIDE SEQUENCE [LARGE SCALE GENOMIC DNA]</scope>
    <source>
        <strain evidence="4">JINMINGXINNONG_FW02</strain>
        <tissue evidence="4">Leaves</tissue>
    </source>
</reference>
<feature type="coiled-coil region" evidence="1">
    <location>
        <begin position="224"/>
        <end position="258"/>
    </location>
</feature>
<evidence type="ECO:0000313" key="4">
    <source>
        <dbReference type="EMBL" id="KAK7369154.1"/>
    </source>
</evidence>
<evidence type="ECO:0000313" key="5">
    <source>
        <dbReference type="Proteomes" id="UP001374584"/>
    </source>
</evidence>
<keyword evidence="5" id="KW-1185">Reference proteome</keyword>
<dbReference type="GO" id="GO:0009639">
    <property type="term" value="P:response to red or far red light"/>
    <property type="evidence" value="ECO:0007669"/>
    <property type="project" value="InterPro"/>
</dbReference>
<comment type="caution">
    <text evidence="4">The sequence shown here is derived from an EMBL/GenBank/DDBJ whole genome shotgun (WGS) entry which is preliminary data.</text>
</comment>
<dbReference type="Proteomes" id="UP001374584">
    <property type="component" value="Unassembled WGS sequence"/>
</dbReference>
<dbReference type="AlphaFoldDB" id="A0AAN9RFA2"/>
<dbReference type="PANTHER" id="PTHR31161">
    <property type="entry name" value="PROTEIN GRAVITROPIC IN THE LIGHT 1"/>
    <property type="match status" value="1"/>
</dbReference>
<name>A0AAN9RFA2_PHACN</name>
<sequence length="627" mass="71198">MIAINKKPKSFNVGKAELYGVVKDLRLLFPPKSPFSVNIFSHTSPNSFPFLDFFDFAVNTQHTFPPPKLLSFKQQNHFLEMETIKPKSALNNNRSKKLAKTFQKVISLRSATKLASNNGICMLNSHLKVKEDLFSDHQTKTHQGNSKNRAVMEALIARLFAGVTTIKAAYAELQMAQHPYNNESIQAADQAVVDELRAISEFKRRFLKKELDLSPQVTIMLAEIQEQQSLMKTYEITIKRLEAEVDFKDSNISSLRKHLDDCVSFNKTLEKKLNSSGSLSLFDNLTRSALSPTHFVHFLHHALRSVRSFSKLMMAEMESAHWDLEAAVKFIHPNAVFAKPTHQSFAFESFVCITMFEGFNNPNFSVQEDPPQKHSLQQGQGLYFDKFKMLKSLNPKQYLTHNRNSSFSKFLKSKYLQVVHAKMECSLFGNLNQRKVVNSGGYPDSAFFIAFAEMAKRVWTLHCLALSFHDDVTVFQVKKNTRFSEVYMESVTEEPVSASGESSDSNHGELRVGFTVVPGFKIGKTVIQSQVYLSLVGSPARMLQGCNGREEPIKCFTIDDNREARGISLGGGEPQRDGYCNRNGEQTEHRDRAIGIWDPHVNWATGWWWWQHDLLLIKREGECCGGV</sequence>
<dbReference type="EMBL" id="JAYMYR010000004">
    <property type="protein sequence ID" value="KAK7369154.1"/>
    <property type="molecule type" value="Genomic_DNA"/>
</dbReference>
<evidence type="ECO:0008006" key="6">
    <source>
        <dbReference type="Google" id="ProtNLM"/>
    </source>
</evidence>
<proteinExistence type="predicted"/>
<keyword evidence="1" id="KW-0175">Coiled coil</keyword>
<organism evidence="4 5">
    <name type="scientific">Phaseolus coccineus</name>
    <name type="common">Scarlet runner bean</name>
    <name type="synonym">Phaseolus multiflorus</name>
    <dbReference type="NCBI Taxonomy" id="3886"/>
    <lineage>
        <taxon>Eukaryota</taxon>
        <taxon>Viridiplantae</taxon>
        <taxon>Streptophyta</taxon>
        <taxon>Embryophyta</taxon>
        <taxon>Tracheophyta</taxon>
        <taxon>Spermatophyta</taxon>
        <taxon>Magnoliopsida</taxon>
        <taxon>eudicotyledons</taxon>
        <taxon>Gunneridae</taxon>
        <taxon>Pentapetalae</taxon>
        <taxon>rosids</taxon>
        <taxon>fabids</taxon>
        <taxon>Fabales</taxon>
        <taxon>Fabaceae</taxon>
        <taxon>Papilionoideae</taxon>
        <taxon>50 kb inversion clade</taxon>
        <taxon>NPAAA clade</taxon>
        <taxon>indigoferoid/millettioid clade</taxon>
        <taxon>Phaseoleae</taxon>
        <taxon>Phaseolus</taxon>
    </lineage>
</organism>
<feature type="domain" description="GIL1/IRKI C-terminal" evidence="3">
    <location>
        <begin position="474"/>
        <end position="532"/>
    </location>
</feature>
<dbReference type="InterPro" id="IPR040225">
    <property type="entry name" value="GIL1-like"/>
</dbReference>
<dbReference type="GO" id="GO:0009959">
    <property type="term" value="P:negative gravitropism"/>
    <property type="evidence" value="ECO:0007669"/>
    <property type="project" value="InterPro"/>
</dbReference>
<accession>A0AAN9RFA2</accession>
<evidence type="ECO:0000259" key="3">
    <source>
        <dbReference type="Pfam" id="PF24994"/>
    </source>
</evidence>